<feature type="region of interest" description="Disordered" evidence="1">
    <location>
        <begin position="1782"/>
        <end position="1801"/>
    </location>
</feature>
<feature type="compositionally biased region" description="Polar residues" evidence="1">
    <location>
        <begin position="230"/>
        <end position="239"/>
    </location>
</feature>
<feature type="region of interest" description="Disordered" evidence="1">
    <location>
        <begin position="851"/>
        <end position="904"/>
    </location>
</feature>
<feature type="compositionally biased region" description="Polar residues" evidence="1">
    <location>
        <begin position="630"/>
        <end position="691"/>
    </location>
</feature>
<dbReference type="Proteomes" id="UP001165740">
    <property type="component" value="Chromosome 5"/>
</dbReference>
<gene>
    <name evidence="3" type="primary">LOC106058835</name>
</gene>
<evidence type="ECO:0000313" key="3">
    <source>
        <dbReference type="RefSeq" id="XP_055885667.1"/>
    </source>
</evidence>
<accession>A0A9W3AED0</accession>
<feature type="region of interest" description="Disordered" evidence="1">
    <location>
        <begin position="2341"/>
        <end position="2367"/>
    </location>
</feature>
<feature type="compositionally biased region" description="Polar residues" evidence="1">
    <location>
        <begin position="870"/>
        <end position="904"/>
    </location>
</feature>
<feature type="compositionally biased region" description="Polar residues" evidence="1">
    <location>
        <begin position="542"/>
        <end position="622"/>
    </location>
</feature>
<reference evidence="3" key="1">
    <citation type="submission" date="2025-08" db="UniProtKB">
        <authorList>
            <consortium name="RefSeq"/>
        </authorList>
    </citation>
    <scope>IDENTIFICATION</scope>
</reference>
<organism evidence="2 3">
    <name type="scientific">Biomphalaria glabrata</name>
    <name type="common">Bloodfluke planorb</name>
    <name type="synonym">Freshwater snail</name>
    <dbReference type="NCBI Taxonomy" id="6526"/>
    <lineage>
        <taxon>Eukaryota</taxon>
        <taxon>Metazoa</taxon>
        <taxon>Spiralia</taxon>
        <taxon>Lophotrochozoa</taxon>
        <taxon>Mollusca</taxon>
        <taxon>Gastropoda</taxon>
        <taxon>Heterobranchia</taxon>
        <taxon>Euthyneura</taxon>
        <taxon>Panpulmonata</taxon>
        <taxon>Hygrophila</taxon>
        <taxon>Lymnaeoidea</taxon>
        <taxon>Planorbidae</taxon>
        <taxon>Biomphalaria</taxon>
    </lineage>
</organism>
<dbReference type="Gene3D" id="6.10.250.3410">
    <property type="entry name" value="DBF zinc finger"/>
    <property type="match status" value="1"/>
</dbReference>
<feature type="region of interest" description="Disordered" evidence="1">
    <location>
        <begin position="1500"/>
        <end position="1520"/>
    </location>
</feature>
<feature type="compositionally biased region" description="Polar residues" evidence="1">
    <location>
        <begin position="1570"/>
        <end position="1580"/>
    </location>
</feature>
<feature type="region of interest" description="Disordered" evidence="1">
    <location>
        <begin position="2138"/>
        <end position="2157"/>
    </location>
</feature>
<evidence type="ECO:0000313" key="2">
    <source>
        <dbReference type="Proteomes" id="UP001165740"/>
    </source>
</evidence>
<feature type="compositionally biased region" description="Polar residues" evidence="1">
    <location>
        <begin position="1910"/>
        <end position="1926"/>
    </location>
</feature>
<feature type="compositionally biased region" description="Polar residues" evidence="1">
    <location>
        <begin position="2341"/>
        <end position="2354"/>
    </location>
</feature>
<keyword evidence="2" id="KW-1185">Reference proteome</keyword>
<feature type="compositionally biased region" description="Basic and acidic residues" evidence="1">
    <location>
        <begin position="1441"/>
        <end position="1450"/>
    </location>
</feature>
<feature type="compositionally biased region" description="Basic and acidic residues" evidence="1">
    <location>
        <begin position="334"/>
        <end position="345"/>
    </location>
</feature>
<dbReference type="InterPro" id="IPR038545">
    <property type="entry name" value="Znf_DBF_sf"/>
</dbReference>
<feature type="compositionally biased region" description="Polar residues" evidence="1">
    <location>
        <begin position="346"/>
        <end position="522"/>
    </location>
</feature>
<protein>
    <submittedName>
        <fullName evidence="3">Uncharacterized protein LOC106058835</fullName>
    </submittedName>
</protein>
<dbReference type="OrthoDB" id="364014at2759"/>
<feature type="region of interest" description="Disordered" evidence="1">
    <location>
        <begin position="1422"/>
        <end position="1464"/>
    </location>
</feature>
<feature type="compositionally biased region" description="Polar residues" evidence="1">
    <location>
        <begin position="198"/>
        <end position="222"/>
    </location>
</feature>
<feature type="region of interest" description="Disordered" evidence="1">
    <location>
        <begin position="1560"/>
        <end position="1580"/>
    </location>
</feature>
<feature type="compositionally biased region" description="Polar residues" evidence="1">
    <location>
        <begin position="252"/>
        <end position="332"/>
    </location>
</feature>
<feature type="region of interest" description="Disordered" evidence="1">
    <location>
        <begin position="1848"/>
        <end position="1880"/>
    </location>
</feature>
<feature type="region of interest" description="Disordered" evidence="1">
    <location>
        <begin position="1991"/>
        <end position="2032"/>
    </location>
</feature>
<feature type="compositionally biased region" description="Polar residues" evidence="1">
    <location>
        <begin position="2002"/>
        <end position="2017"/>
    </location>
</feature>
<feature type="region of interest" description="Disordered" evidence="1">
    <location>
        <begin position="198"/>
        <end position="761"/>
    </location>
</feature>
<sequence length="2387" mass="267437">MSWPHPAFKNYSRLEAPYQLPALPGLRAPQPQTTLDFYNPAQIANGYYFSNPFAQSVDRLYSHCSIPQQVPPPIFLTHPEPVHYQLNTYTRLQTAFYLHNPRVLFHPRKEFLPYPPSFYSEGYTSHMLLSIDMVARFPHLFNAYNVNSSYASIIDLYKNTLCEMDINQQLSFIPLNCEISNPSISLNKEPPTKIVASDSQVTNGRRTNQFFTSGLTPQSESQVIRRRRSPQLSNSSTVPVHTDLQEIEGRKTNQPSTSNKPSSSHLASVQPSRSNQASVSTHSQIVGNQRENQPSRNNHESISTHSQVVGNQRENQPSRNNHESVSTHSQVVGNKRENQPSRNNHESVSTHSQVVGNQRKNQPSRNNHESVSTHSQVVGNQRENQPSRNNHASVLTHSQVVGNQRENQPSRNNHESVSTHSQVVGNQRENQPSRNNHASVLTHSQVVGNQRENQPSRNNHESVSTHSQVVGNQRKNQPSRNNHESVSTHSQVVGNQRENQPSRNNQASVSTHSQVVGNQRENQPSRKNHASVSTHSKVVGNQRENQPSRNNHESVSTHSQVVGNQRENQPSRNNPESVSTHSQVVGNQRENQPSRSNQASVLTDSQVVGNQTENQPSRSNKASVLKHSQVVGNKRQNQPSRNNHESVSTHSQVVGNQRENQPSRSNQASVLTDSQVVGNQTENQPSRSNKASVLKHSQVVGNKRQNQPSRNNHESVLTDSQVLGNQTENQPSRRNKASVLTQTHVASTQRENQPSRSNQATVLTQTHVASTQRENHHSRNNQASVLTDSQVVGNQRENQPSRNNQATVLTHSQVASNQRENQLSNCCLSVQQIPPKINRRKTCPVKRKLKENEAKLKTPTKKRLKTTELADTTTPLSSPRASSQFDNANTGLNGYSKPTPTEIHNFNENMKALPNSPATTQQMSPYPNILLQNESISNESYQYGSKGLHSPYGHPAYQSTPVNHCQDKMSHNAIKVRTTQSQSNYEKSTNFSNIRKCDNNNDYNVSDLGANFVGTLSKNLEVSSEQSKQMYAGYMQRDSATVNFSSSGQSVPNGMSHPMHERVKSQFLNPVEGERVKSQFLNPVEEERVKSQLLNPIEEERVKSQLLHTVEEERVKSQLLHPVEKERVKSQFLNPVEKERVKSQFLNPVEKERVKSQFLNPVEKERVKSQFLNTVEEERVKSQLLHAVEDERVKSQLLNTVEIKRVKSQLLHPVEDERVKSQFLNPVEEERVKSLFLNPLEKKRVKSQFLNPVEEERVKSQLFHPVEDKVETYKQPDIDPNKIGYDYNYNVALDLSSSSSIKRTNVVQASESTSQAKDRCEDVKSLVSDLSLVPHLGSNLHLVEQQQTNDLSTISADGVPCHEIMSDNVPCYEGMSDNVPCYEGMSDNAPCYEGMSDNVPCSEGMSDNVPCAEGMSDNVPCSEGMSNDAESKSASFQPITMEREPVKTEEMAPTDQGLENESNNDNHHIINEVVSVSLLDQEGVHIKEDCIDSGKNTERCKENRNTNPSINSTAVSGSHRSPTLCLENLASCSQAGPGQYHFTASLFNDIQNSSLQSLENACRDPHQPRQSDCNQQSSSKNSNLFTNHFLPYNTNEFEWYKGDKLNYTENSLASSGDTFCNSRRLYIDTPYDDIQYDSPEEIEVYPRLINVNKTKDCDISCDKMSENDSKSSVVQINSIVSCENDFISNNLSPPTQASCSQEENVLEKTDQVDGQEEIQSLQGTDLYQDTNLQCSSGSDKTISVMSSTTSDFDSKWEIIYSSGASYNPNHTESTLSAPSYSTQLSAAQRDKPDNLTNDNSKSGVYWHEMERSPSNNFAAPWDIMHNSESTVNRNSQVFQAATEIDNQSSHLDNHEHQGSTPIEENASDHQRLDPGSQSSAPLNCAIQYNCGRMTGHTSASIPTGDPSLMLGSQENAGTEWSSNEESTQLNLVSTVNSRHVDREQTENPVNLKSEPVNYQTKTRADNQCGQASNQKDQQCEAFFTGTLRRRTKYEKKQEDNKNVNTPENQMRSASFKQVPSLESVDDCPPTLEDESKKINCPAADDCPLSPPILENESLRTNERIANMRNVGKACGFRDAASLEKPVQLKTEHSSKQTKLNAKIDPKIMNQKSIWSDTTYLSRGKQMLRKSHEQTITQRYKSINKPNNSSTSTFKNPAVSLNHSKKTLSALKKPRPLYQSSFQVLDLRHTSKRKSCLGFIVTELKHFMPVDSQISFKAQIIYNFLVIKLEDISQLYKPLVAQMLLTAPKGTATNQMSSQSSSSSVRITAVNGPAGNAIPVVTKLRCDTCGFYYSCAMMQHIDSDRHQQFTKKPGFYASLDELISTLNSVDQMVQKLKTLGSSFHENNGTTSQDSSSENKENVLPYQSDNENIATSNQIVATRKHCSKY</sequence>
<dbReference type="GeneID" id="106058835"/>
<evidence type="ECO:0000256" key="1">
    <source>
        <dbReference type="SAM" id="MobiDB-lite"/>
    </source>
</evidence>
<feature type="region of interest" description="Disordered" evidence="1">
    <location>
        <begin position="768"/>
        <end position="787"/>
    </location>
</feature>
<feature type="region of interest" description="Disordered" evidence="1">
    <location>
        <begin position="1897"/>
        <end position="1926"/>
    </location>
</feature>
<name>A0A9W3AED0_BIOGL</name>
<dbReference type="RefSeq" id="XP_055885667.1">
    <property type="nucleotide sequence ID" value="XM_056029692.1"/>
</dbReference>
<feature type="compositionally biased region" description="Polar residues" evidence="1">
    <location>
        <begin position="699"/>
        <end position="761"/>
    </location>
</feature>
<proteinExistence type="predicted"/>
<feature type="compositionally biased region" description="Polar residues" evidence="1">
    <location>
        <begin position="1505"/>
        <end position="1520"/>
    </location>
</feature>